<evidence type="ECO:0000256" key="1">
    <source>
        <dbReference type="SAM" id="MobiDB-lite"/>
    </source>
</evidence>
<feature type="region of interest" description="Disordered" evidence="1">
    <location>
        <begin position="1"/>
        <end position="24"/>
    </location>
</feature>
<dbReference type="RefSeq" id="WP_004142920.1">
    <property type="nucleotide sequence ID" value="NZ_GG694028.1"/>
</dbReference>
<comment type="caution">
    <text evidence="2">The sequence shown here is derived from an EMBL/GenBank/DDBJ whole genome shotgun (WGS) entry which is preliminary data.</text>
</comment>
<dbReference type="GO" id="GO:0003824">
    <property type="term" value="F:catalytic activity"/>
    <property type="evidence" value="ECO:0007669"/>
    <property type="project" value="UniProtKB-ARBA"/>
</dbReference>
<sequence length="623" mass="65281">NITLKAGENTYHSEERHSKHKVGLMGSGGIGLTLGSRSQSSDNTLDLKGHTPTLVGAIDGNVTIDAGGHYSEQGAIVHAGRAGGPLTKEQWLALSPDERARAGNVYLNAQSADLDVMRGEQKQEMNSRYKQTGITVNLSGALVNAAQMARKNLQHLGESDNARVKAMAAANTAWSSYKAIQAVDEALSSDPKTLINLSISGGSQHSSSHQKSREDTLQSSQLTGDSGVYLRIRGKGADSTLNVTGSDLGGSAITVLDVEGKKTFQAAETRREIHSEQHSGGGGGGIALQGGSNGGGFGFTANANIGKGETNGNSTTYRLSHIGGLSGHTDIGDGKTLLNGAQILGKSIDGNTRDLEIHSPQGTMDYQSRQNALSGNVLYGYGVAVNLDYQNTRVDAHEKTVNVESGHRDAVRGVQESDNSRIQALTSSIKQNDAQANKGQDKTGGVSGFYAGDDGYRIHNTGTTVLGGLITSTAKAEAEGKNSFSTDRLVREDIHNYSNYKGRSIALGLSAVLSGDTLGQGEAQRREFMNVGDSGVGKTFGIGHDQRSQEGVTIGSVNTANLTIGDDAGQRLLTGESAAEAAKNANRGITLEHVKERNGTTSVNFDADKVTRDITSTAQVMQG</sequence>
<evidence type="ECO:0008006" key="4">
    <source>
        <dbReference type="Google" id="ProtNLM"/>
    </source>
</evidence>
<feature type="compositionally biased region" description="Low complexity" evidence="1">
    <location>
        <begin position="198"/>
        <end position="209"/>
    </location>
</feature>
<dbReference type="EMBL" id="ACKY01000078">
    <property type="protein sequence ID" value="EEV88390.1"/>
    <property type="molecule type" value="Genomic_DNA"/>
</dbReference>
<evidence type="ECO:0000313" key="2">
    <source>
        <dbReference type="EMBL" id="EEV88390.1"/>
    </source>
</evidence>
<dbReference type="InterPro" id="IPR025157">
    <property type="entry name" value="Hemagglutinin_rpt"/>
</dbReference>
<feature type="compositionally biased region" description="Basic and acidic residues" evidence="1">
    <location>
        <begin position="267"/>
        <end position="277"/>
    </location>
</feature>
<proteinExistence type="predicted"/>
<evidence type="ECO:0000313" key="3">
    <source>
        <dbReference type="Proteomes" id="UP000004870"/>
    </source>
</evidence>
<reference evidence="2 3" key="1">
    <citation type="submission" date="2009-08" db="EMBL/GenBank/DDBJ databases">
        <authorList>
            <person name="Qin X."/>
            <person name="Bachman B."/>
            <person name="Battles P."/>
            <person name="Bell A."/>
            <person name="Bess C."/>
            <person name="Bickham C."/>
            <person name="Chaboub L."/>
            <person name="Chen D."/>
            <person name="Coyle M."/>
            <person name="Deiros D.R."/>
            <person name="Dinh H."/>
            <person name="Forbes L."/>
            <person name="Fowler G."/>
            <person name="Francisco L."/>
            <person name="Fu Q."/>
            <person name="Gubbala S."/>
            <person name="Hale W."/>
            <person name="Han Y."/>
            <person name="Hemphill L."/>
            <person name="Highlander S.K."/>
            <person name="Hirani K."/>
            <person name="Hogues M."/>
            <person name="Jackson L."/>
            <person name="Jakkamsetti A."/>
            <person name="Javaid M."/>
            <person name="Jiang H."/>
            <person name="Korchina V."/>
            <person name="Kovar C."/>
            <person name="Lara F."/>
            <person name="Lee S."/>
            <person name="Mata R."/>
            <person name="Mathew T."/>
            <person name="Moen C."/>
            <person name="Morales K."/>
            <person name="Munidasa M."/>
            <person name="Nazareth L."/>
            <person name="Ngo R."/>
            <person name="Nguyen L."/>
            <person name="Okwuonu G."/>
            <person name="Ongeri F."/>
            <person name="Patil S."/>
            <person name="Petrosino J."/>
            <person name="Pham C."/>
            <person name="Pham P."/>
            <person name="Pu L.-L."/>
            <person name="Puazo M."/>
            <person name="Raj R."/>
            <person name="Reid J."/>
            <person name="Rouhana J."/>
            <person name="Saada N."/>
            <person name="Shang Y."/>
            <person name="Simmons D."/>
            <person name="Thornton R."/>
            <person name="Warren J."/>
            <person name="Weissenberger G."/>
            <person name="Zhang J."/>
            <person name="Zhang L."/>
            <person name="Zhou C."/>
            <person name="Zhu D."/>
            <person name="Muzny D."/>
            <person name="Worley K."/>
            <person name="Gibbs R."/>
        </authorList>
    </citation>
    <scope>NUCLEOTIDE SEQUENCE [LARGE SCALE GENOMIC DNA]</scope>
    <source>
        <strain evidence="3">ATCC 15826 / DSM 8339 / NCTC 10426 / 6573</strain>
    </source>
</reference>
<name>C8NAG6_CARH6</name>
<protein>
    <recommendedName>
        <fullName evidence="4">Hemagglutinin</fullName>
    </recommendedName>
</protein>
<dbReference type="Pfam" id="PF13332">
    <property type="entry name" value="Fil_haemagg_2"/>
    <property type="match status" value="1"/>
</dbReference>
<gene>
    <name evidence="2" type="ORF">HMPREF0198_1494</name>
</gene>
<dbReference type="AlphaFoldDB" id="C8NAG6"/>
<feature type="compositionally biased region" description="Gly residues" evidence="1">
    <location>
        <begin position="279"/>
        <end position="288"/>
    </location>
</feature>
<dbReference type="Proteomes" id="UP000004870">
    <property type="component" value="Unassembled WGS sequence"/>
</dbReference>
<keyword evidence="3" id="KW-1185">Reference proteome</keyword>
<accession>C8NAG6</accession>
<dbReference type="HOGENOM" id="CLU_388803_0_0_6"/>
<organism evidence="2 3">
    <name type="scientific">Cardiobacterium hominis (strain ATCC 15826 / DSM 8339 / NCTC 10426 / 6573)</name>
    <dbReference type="NCBI Taxonomy" id="638300"/>
    <lineage>
        <taxon>Bacteria</taxon>
        <taxon>Pseudomonadati</taxon>
        <taxon>Pseudomonadota</taxon>
        <taxon>Gammaproteobacteria</taxon>
        <taxon>Cardiobacteriales</taxon>
        <taxon>Cardiobacteriaceae</taxon>
        <taxon>Cardiobacterium</taxon>
    </lineage>
</organism>
<feature type="non-terminal residue" evidence="2">
    <location>
        <position position="623"/>
    </location>
</feature>
<feature type="region of interest" description="Disordered" evidence="1">
    <location>
        <begin position="198"/>
        <end position="221"/>
    </location>
</feature>
<feature type="non-terminal residue" evidence="2">
    <location>
        <position position="1"/>
    </location>
</feature>
<feature type="region of interest" description="Disordered" evidence="1">
    <location>
        <begin position="267"/>
        <end position="288"/>
    </location>
</feature>